<protein>
    <recommendedName>
        <fullName evidence="8">AP2/ERF domain-containing protein</fullName>
    </recommendedName>
</protein>
<gene>
    <name evidence="9" type="ORF">HPP92_013900</name>
</gene>
<dbReference type="GO" id="GO:0003677">
    <property type="term" value="F:DNA binding"/>
    <property type="evidence" value="ECO:0007669"/>
    <property type="project" value="UniProtKB-KW"/>
</dbReference>
<evidence type="ECO:0000256" key="7">
    <source>
        <dbReference type="SAM" id="MobiDB-lite"/>
    </source>
</evidence>
<sequence length="460" mass="51254">MVLDLNLVLSSIPENLRSGHLDALETSNYSVIDADVSSVTVEDFTSAPPVSRLGSLMDFTNGEDDLEEDDDGNRHSEPCLVTIQLFPAAPMFSVDVVEAVAHSSPSSSSSRKRSLNIGYCKDDLPELAEVNFLEPQRAKAKKRRRGPRSRSSQFRGVTFYKRTGRWESHIWDCGKQVYLGGFDTAYAAARAYDWAAIKFRGVEADINFNLSDYREDLKRMKKLTKEELVRKLRGHSTVFSKGSSKYRGMTLHKFDHWKARTGQLIGKKAYDMAATKFNGNETVTNSASRFYDGELPKIGDQDPCRCIDLNLSISQPYNCNTKGIIYPIGLQTHCSSFGVSNVPKIKIDIPSTISFVQPHHLAVVSEYPQDWNTTHTGHLTNREGRTMDMKAMTRVHALPSCARQIHAPLSVPIQLSFAASSGFYNSPALPNAPQPQQSSSTTSSHLQLLPQDINHNYSRG</sequence>
<organism evidence="9 10">
    <name type="scientific">Vanilla planifolia</name>
    <name type="common">Vanilla</name>
    <dbReference type="NCBI Taxonomy" id="51239"/>
    <lineage>
        <taxon>Eukaryota</taxon>
        <taxon>Viridiplantae</taxon>
        <taxon>Streptophyta</taxon>
        <taxon>Embryophyta</taxon>
        <taxon>Tracheophyta</taxon>
        <taxon>Spermatophyta</taxon>
        <taxon>Magnoliopsida</taxon>
        <taxon>Liliopsida</taxon>
        <taxon>Asparagales</taxon>
        <taxon>Orchidaceae</taxon>
        <taxon>Vanilloideae</taxon>
        <taxon>Vanilleae</taxon>
        <taxon>Vanilla</taxon>
    </lineage>
</organism>
<dbReference type="FunFam" id="3.30.730.10:FF:000004">
    <property type="entry name" value="AP2-like ethylene-responsive transcription factor"/>
    <property type="match status" value="1"/>
</dbReference>
<keyword evidence="10" id="KW-1185">Reference proteome</keyword>
<dbReference type="OrthoDB" id="662905at2759"/>
<dbReference type="GO" id="GO:0005634">
    <property type="term" value="C:nucleus"/>
    <property type="evidence" value="ECO:0007669"/>
    <property type="project" value="UniProtKB-SubCell"/>
</dbReference>
<evidence type="ECO:0000313" key="9">
    <source>
        <dbReference type="EMBL" id="KAG0477059.1"/>
    </source>
</evidence>
<evidence type="ECO:0000256" key="5">
    <source>
        <dbReference type="ARBA" id="ARBA00023242"/>
    </source>
</evidence>
<dbReference type="InterPro" id="IPR036955">
    <property type="entry name" value="AP2/ERF_dom_sf"/>
</dbReference>
<proteinExistence type="inferred from homology"/>
<dbReference type="SMART" id="SM00380">
    <property type="entry name" value="AP2"/>
    <property type="match status" value="2"/>
</dbReference>
<comment type="caution">
    <text evidence="9">The sequence shown here is derived from an EMBL/GenBank/DDBJ whole genome shotgun (WGS) entry which is preliminary data.</text>
</comment>
<dbReference type="GO" id="GO:0003700">
    <property type="term" value="F:DNA-binding transcription factor activity"/>
    <property type="evidence" value="ECO:0007669"/>
    <property type="project" value="InterPro"/>
</dbReference>
<dbReference type="Proteomes" id="UP000636800">
    <property type="component" value="Chromosome 6"/>
</dbReference>
<keyword evidence="5" id="KW-0539">Nucleus</keyword>
<evidence type="ECO:0000313" key="10">
    <source>
        <dbReference type="Proteomes" id="UP000636800"/>
    </source>
</evidence>
<evidence type="ECO:0000259" key="8">
    <source>
        <dbReference type="PROSITE" id="PS51032"/>
    </source>
</evidence>
<keyword evidence="2" id="KW-0805">Transcription regulation</keyword>
<dbReference type="PANTHER" id="PTHR32467">
    <property type="entry name" value="AP2-LIKE ETHYLENE-RESPONSIVE TRANSCRIPTION FACTOR"/>
    <property type="match status" value="1"/>
</dbReference>
<comment type="subcellular location">
    <subcellularLocation>
        <location evidence="1">Nucleus</location>
    </subcellularLocation>
</comment>
<evidence type="ECO:0000256" key="6">
    <source>
        <dbReference type="ARBA" id="ARBA00037973"/>
    </source>
</evidence>
<dbReference type="SUPFAM" id="SSF54171">
    <property type="entry name" value="DNA-binding domain"/>
    <property type="match status" value="1"/>
</dbReference>
<reference evidence="9 10" key="1">
    <citation type="journal article" date="2020" name="Nat. Food">
        <title>A phased Vanilla planifolia genome enables genetic improvement of flavour and production.</title>
        <authorList>
            <person name="Hasing T."/>
            <person name="Tang H."/>
            <person name="Brym M."/>
            <person name="Khazi F."/>
            <person name="Huang T."/>
            <person name="Chambers A.H."/>
        </authorList>
    </citation>
    <scope>NUCLEOTIDE SEQUENCE [LARGE SCALE GENOMIC DNA]</scope>
    <source>
        <tissue evidence="9">Leaf</tissue>
    </source>
</reference>
<dbReference type="InterPro" id="IPR016177">
    <property type="entry name" value="DNA-bd_dom_sf"/>
</dbReference>
<evidence type="ECO:0000256" key="2">
    <source>
        <dbReference type="ARBA" id="ARBA00023015"/>
    </source>
</evidence>
<feature type="region of interest" description="Disordered" evidence="7">
    <location>
        <begin position="428"/>
        <end position="460"/>
    </location>
</feature>
<keyword evidence="3" id="KW-0238">DNA-binding</keyword>
<accession>A0A835QVQ6</accession>
<dbReference type="PROSITE" id="PS51032">
    <property type="entry name" value="AP2_ERF"/>
    <property type="match status" value="1"/>
</dbReference>
<comment type="similarity">
    <text evidence="6">Belongs to the AP2/ERF transcription factor family. AP2 subfamily.</text>
</comment>
<feature type="domain" description="AP2/ERF" evidence="8">
    <location>
        <begin position="153"/>
        <end position="209"/>
    </location>
</feature>
<keyword evidence="4" id="KW-0804">Transcription</keyword>
<dbReference type="AlphaFoldDB" id="A0A835QVQ6"/>
<evidence type="ECO:0000256" key="3">
    <source>
        <dbReference type="ARBA" id="ARBA00023125"/>
    </source>
</evidence>
<name>A0A835QVQ6_VANPL</name>
<dbReference type="EMBL" id="JADCNL010000006">
    <property type="protein sequence ID" value="KAG0477059.1"/>
    <property type="molecule type" value="Genomic_DNA"/>
</dbReference>
<dbReference type="InterPro" id="IPR001471">
    <property type="entry name" value="AP2/ERF_dom"/>
</dbReference>
<feature type="compositionally biased region" description="Low complexity" evidence="7">
    <location>
        <begin position="428"/>
        <end position="451"/>
    </location>
</feature>
<evidence type="ECO:0000256" key="1">
    <source>
        <dbReference type="ARBA" id="ARBA00004123"/>
    </source>
</evidence>
<dbReference type="Gene3D" id="3.30.730.10">
    <property type="entry name" value="AP2/ERF domain"/>
    <property type="match status" value="1"/>
</dbReference>
<dbReference type="PANTHER" id="PTHR32467:SF118">
    <property type="entry name" value="ETHYLENE-RESPONSIVE TRANSCRIPTION FACTOR RAP2-7"/>
    <property type="match status" value="1"/>
</dbReference>
<dbReference type="Pfam" id="PF00847">
    <property type="entry name" value="AP2"/>
    <property type="match status" value="1"/>
</dbReference>
<dbReference type="GO" id="GO:0009909">
    <property type="term" value="P:regulation of flower development"/>
    <property type="evidence" value="ECO:0007669"/>
    <property type="project" value="UniProtKB-ARBA"/>
</dbReference>
<evidence type="ECO:0000256" key="4">
    <source>
        <dbReference type="ARBA" id="ARBA00023163"/>
    </source>
</evidence>